<dbReference type="Pfam" id="PF17614">
    <property type="entry name" value="FPV060"/>
    <property type="match status" value="1"/>
</dbReference>
<reference evidence="2" key="1">
    <citation type="journal article" date="2017" name="BMC Genomics">
        <title>Genomic characterization of two novel pathogenic avipoxviruses isolated from pacific shearwaters (Ardenna spp.).</title>
        <authorList>
            <person name="Sarker S."/>
            <person name="Das S."/>
            <person name="Lavers J.L."/>
            <person name="Hutton I."/>
            <person name="Helbig K."/>
            <person name="Imbery J."/>
            <person name="Upton C."/>
            <person name="Raidal S.R."/>
        </authorList>
    </citation>
    <scope>NUCLEOTIDE SEQUENCE [LARGE SCALE GENOMIC DNA]</scope>
    <source>
        <strain evidence="2">SWPV-2</strain>
    </source>
</reference>
<gene>
    <name evidence="2" type="primary">SWPV2-203</name>
</gene>
<keyword evidence="1" id="KW-0812">Transmembrane</keyword>
<keyword evidence="1" id="KW-1133">Transmembrane helix</keyword>
<accession>A0A1V0QGF7</accession>
<name>A0A1V0QGF7_CNPV</name>
<feature type="transmembrane region" description="Helical" evidence="1">
    <location>
        <begin position="7"/>
        <end position="24"/>
    </location>
</feature>
<organism evidence="2">
    <name type="scientific">Shearwaterpox virus</name>
    <dbReference type="NCBI Taxonomy" id="1974596"/>
    <lineage>
        <taxon>Viruses</taxon>
        <taxon>Varidnaviria</taxon>
        <taxon>Bamfordvirae</taxon>
        <taxon>Nucleocytoviricota</taxon>
        <taxon>Pokkesviricetes</taxon>
        <taxon>Chitovirales</taxon>
        <taxon>Poxviridae</taxon>
        <taxon>Chordopoxvirinae</taxon>
        <taxon>Avipoxvirus</taxon>
        <taxon>Avipoxvirus canarypox</taxon>
        <taxon>Canarypox virus</taxon>
    </lineage>
</organism>
<dbReference type="InterPro" id="IPR020343">
    <property type="entry name" value="Chemokine_CC_FPV060"/>
</dbReference>
<keyword evidence="1" id="KW-0472">Membrane</keyword>
<evidence type="ECO:0000313" key="2">
    <source>
        <dbReference type="EMBL" id="ARE67445.1"/>
    </source>
</evidence>
<protein>
    <submittedName>
        <fullName evidence="2">SWPV2-ORF203</fullName>
    </submittedName>
</protein>
<dbReference type="Proteomes" id="UP000319767">
    <property type="component" value="Segment"/>
</dbReference>
<proteinExistence type="predicted"/>
<dbReference type="EMBL" id="KX857215">
    <property type="protein sequence ID" value="ARE67445.1"/>
    <property type="molecule type" value="Genomic_DNA"/>
</dbReference>
<evidence type="ECO:0000256" key="1">
    <source>
        <dbReference type="SAM" id="Phobius"/>
    </source>
</evidence>
<sequence length="204" mass="23925">MYSYNELVLIVVICMCSYNIVYSVRPQCDKRCCDNAKVYDKKMQERELCRFKCYMKYVLEELKCNSNEDALLQCFKKTNNMPEKLEECLKKCPGIPPEGCKTTCCNQRDLVIERRKNDPKACCDGHDQVKNRKVRKNHVIDCRTSDPSCNKKGYLLLYPDNTTACLPSDYSNTDLGSDFPYSDECWSLDNFLQDRQQNYWQTLD</sequence>